<evidence type="ECO:0000256" key="2">
    <source>
        <dbReference type="ARBA" id="ARBA00023125"/>
    </source>
</evidence>
<dbReference type="CDD" id="cd01189">
    <property type="entry name" value="INT_ICEBs1_C_like"/>
    <property type="match status" value="1"/>
</dbReference>
<dbReference type="InterPro" id="IPR013762">
    <property type="entry name" value="Integrase-like_cat_sf"/>
</dbReference>
<feature type="domain" description="Tyr recombinase" evidence="4">
    <location>
        <begin position="170"/>
        <end position="374"/>
    </location>
</feature>
<protein>
    <submittedName>
        <fullName evidence="5">Phage integrase</fullName>
    </submittedName>
</protein>
<dbReference type="AlphaFoldDB" id="A0A380KNP6"/>
<dbReference type="GO" id="GO:0003677">
    <property type="term" value="F:DNA binding"/>
    <property type="evidence" value="ECO:0007669"/>
    <property type="project" value="UniProtKB-KW"/>
</dbReference>
<comment type="similarity">
    <text evidence="1">Belongs to the 'phage' integrase family.</text>
</comment>
<dbReference type="GO" id="GO:0015074">
    <property type="term" value="P:DNA integration"/>
    <property type="evidence" value="ECO:0007669"/>
    <property type="project" value="InterPro"/>
</dbReference>
<dbReference type="InterPro" id="IPR002104">
    <property type="entry name" value="Integrase_catalytic"/>
</dbReference>
<dbReference type="InterPro" id="IPR010998">
    <property type="entry name" value="Integrase_recombinase_N"/>
</dbReference>
<dbReference type="InterPro" id="IPR011010">
    <property type="entry name" value="DNA_brk_join_enz"/>
</dbReference>
<organism evidence="5 6">
    <name type="scientific">Streptococcus infantarius</name>
    <dbReference type="NCBI Taxonomy" id="102684"/>
    <lineage>
        <taxon>Bacteria</taxon>
        <taxon>Bacillati</taxon>
        <taxon>Bacillota</taxon>
        <taxon>Bacilli</taxon>
        <taxon>Lactobacillales</taxon>
        <taxon>Streptococcaceae</taxon>
        <taxon>Streptococcus</taxon>
    </lineage>
</organism>
<keyword evidence="3" id="KW-0233">DNA recombination</keyword>
<dbReference type="SUPFAM" id="SSF56349">
    <property type="entry name" value="DNA breaking-rejoining enzymes"/>
    <property type="match status" value="1"/>
</dbReference>
<dbReference type="Gene3D" id="1.10.150.130">
    <property type="match status" value="1"/>
</dbReference>
<keyword evidence="2" id="KW-0238">DNA-binding</keyword>
<dbReference type="RefSeq" id="WP_006532369.1">
    <property type="nucleotide sequence ID" value="NZ_CABKNK020000002.1"/>
</dbReference>
<proteinExistence type="inferred from homology"/>
<dbReference type="PANTHER" id="PTHR30349">
    <property type="entry name" value="PHAGE INTEGRASE-RELATED"/>
    <property type="match status" value="1"/>
</dbReference>
<dbReference type="GO" id="GO:0006310">
    <property type="term" value="P:DNA recombination"/>
    <property type="evidence" value="ECO:0007669"/>
    <property type="project" value="UniProtKB-KW"/>
</dbReference>
<evidence type="ECO:0000256" key="1">
    <source>
        <dbReference type="ARBA" id="ARBA00008857"/>
    </source>
</evidence>
<dbReference type="Proteomes" id="UP000255352">
    <property type="component" value="Unassembled WGS sequence"/>
</dbReference>
<dbReference type="Pfam" id="PF00589">
    <property type="entry name" value="Phage_integrase"/>
    <property type="match status" value="1"/>
</dbReference>
<evidence type="ECO:0000256" key="3">
    <source>
        <dbReference type="ARBA" id="ARBA00023172"/>
    </source>
</evidence>
<dbReference type="PANTHER" id="PTHR30349:SF64">
    <property type="entry name" value="PROPHAGE INTEGRASE INTD-RELATED"/>
    <property type="match status" value="1"/>
</dbReference>
<accession>A0A380KNP6</accession>
<dbReference type="GeneID" id="69902120"/>
<evidence type="ECO:0000259" key="4">
    <source>
        <dbReference type="PROSITE" id="PS51898"/>
    </source>
</evidence>
<name>A0A380KNP6_9STRE</name>
<reference evidence="5 6" key="1">
    <citation type="submission" date="2018-06" db="EMBL/GenBank/DDBJ databases">
        <authorList>
            <consortium name="Pathogen Informatics"/>
            <person name="Doyle S."/>
        </authorList>
    </citation>
    <scope>NUCLEOTIDE SEQUENCE [LARGE SCALE GENOMIC DNA]</scope>
    <source>
        <strain evidence="5 6">NCTC13760</strain>
    </source>
</reference>
<gene>
    <name evidence="5" type="primary">xerD_1</name>
    <name evidence="5" type="ORF">NCTC13760_00732</name>
</gene>
<dbReference type="EMBL" id="UHFP01000001">
    <property type="protein sequence ID" value="SUN68050.1"/>
    <property type="molecule type" value="Genomic_DNA"/>
</dbReference>
<evidence type="ECO:0000313" key="5">
    <source>
        <dbReference type="EMBL" id="SUN68050.1"/>
    </source>
</evidence>
<dbReference type="InterPro" id="IPR050090">
    <property type="entry name" value="Tyrosine_recombinase_XerCD"/>
</dbReference>
<dbReference type="PROSITE" id="PS51898">
    <property type="entry name" value="TYR_RECOMBINASE"/>
    <property type="match status" value="1"/>
</dbReference>
<dbReference type="Gene3D" id="1.10.443.10">
    <property type="entry name" value="Intergrase catalytic core"/>
    <property type="match status" value="1"/>
</dbReference>
<sequence>MWIENHKSGKINFVERYRHPYTGEWRKVSTLMDRDTPRSRKEAQRILDRKIKEKLAKLTTTDAKLVDIINEWWNHHKPSLKPTSQKTIEYKVKGLTKVIDEKVLLSKVTTKFLQNLVDDVPGSFDKKKRIKQIFKQTFDYAISIGYVSENPATGVKLSKPPKTIEDFENITQKYLEKDELYRLLKEMNRHSVSKKIALLAEFMVYNGCRFGEAIALRPENIKEEYIEIHGTLDYMTSGYENSQKQTPKTNSSWRETLLTEREREILNEVQLLNKLEEDTSQSCKKTGYIFVSRNGIPIQDNSFNKSIRAANNRLSNPIPKHLTSHIFRHTLVSFLAEKGVPLKAIMDRVGHSDSKTTIQIYTHITKNMRTEVVDILNSI</sequence>
<evidence type="ECO:0000313" key="6">
    <source>
        <dbReference type="Proteomes" id="UP000255352"/>
    </source>
</evidence>